<dbReference type="STRING" id="360411.AC812_02090"/>
<dbReference type="InterPro" id="IPR020845">
    <property type="entry name" value="AMP-binding_CS"/>
</dbReference>
<sequence length="515" mass="57855">MYENALLRPRHPAVRFQKEELTYDQLAKNSAQLGNFLVDLGVKRGDRVGIYMNKNINSAVAIYGILSAGAAYVPLDPFAPIDRLIFVINDCQIRFLITNESRKDNLKEIIEKTTLEGIIGIQNDVEINVPSYSWNQIFRHPSSQPSINLVEQDLAYILYTSGSTGTPKGIMHTHRSGLSFAEWAVQTYQISSSDHISNHAPLHFDLSTFDFFAAAIAGATTVIIPEGITKLPASMARWIQDEKITIWYSVPFALIQMLERGGLDSKNLSSLRWVLFAGEPFPTKHLRNLMKTLPWARFSNLYGPTETNVCTYYHVAPLSEDSDEPIPIGIVCENTEDLVIDTEGKPLPDGQIGELLIRGGTVMKGYWGRPDLTEKGFFRRSMFGYCEDIFYRTGDLVQKMPDGNYKFLGRKDRQIKTRGYRVELDEVEAALLSHPAVHEAAAYPVPDVEGSNLIEAAIILVQGEKLSEDDLVKHLSGRLPNYAIPAKIVISDDFPRTSTGKINRRELQERAIKNF</sequence>
<dbReference type="GO" id="GO:0031177">
    <property type="term" value="F:phosphopantetheine binding"/>
    <property type="evidence" value="ECO:0007669"/>
    <property type="project" value="TreeGrafter"/>
</dbReference>
<name>A0A0P6XCU1_9CHLR</name>
<dbReference type="PRINTS" id="PR00154">
    <property type="entry name" value="AMPBINDING"/>
</dbReference>
<dbReference type="InterPro" id="IPR020459">
    <property type="entry name" value="AMP-binding"/>
</dbReference>
<dbReference type="PANTHER" id="PTHR45527">
    <property type="entry name" value="NONRIBOSOMAL PEPTIDE SYNTHETASE"/>
    <property type="match status" value="1"/>
</dbReference>
<dbReference type="InterPro" id="IPR042099">
    <property type="entry name" value="ANL_N_sf"/>
</dbReference>
<evidence type="ECO:0000313" key="4">
    <source>
        <dbReference type="Proteomes" id="UP000050514"/>
    </source>
</evidence>
<dbReference type="CDD" id="cd05930">
    <property type="entry name" value="A_NRPS"/>
    <property type="match status" value="1"/>
</dbReference>
<proteinExistence type="predicted"/>
<evidence type="ECO:0008006" key="5">
    <source>
        <dbReference type="Google" id="ProtNLM"/>
    </source>
</evidence>
<protein>
    <recommendedName>
        <fullName evidence="5">D-alanine--poly(Phosphoribitol) ligase</fullName>
    </recommendedName>
</protein>
<dbReference type="Gene3D" id="3.40.50.12780">
    <property type="entry name" value="N-terminal domain of ligase-like"/>
    <property type="match status" value="1"/>
</dbReference>
<dbReference type="PROSITE" id="PS00455">
    <property type="entry name" value="AMP_BINDING"/>
    <property type="match status" value="1"/>
</dbReference>
<dbReference type="InterPro" id="IPR025110">
    <property type="entry name" value="AMP-bd_C"/>
</dbReference>
<dbReference type="EMBL" id="LGHJ01000007">
    <property type="protein sequence ID" value="KPL78065.1"/>
    <property type="molecule type" value="Genomic_DNA"/>
</dbReference>
<keyword evidence="4" id="KW-1185">Reference proteome</keyword>
<dbReference type="Pfam" id="PF00501">
    <property type="entry name" value="AMP-binding"/>
    <property type="match status" value="1"/>
</dbReference>
<feature type="domain" description="AMP-dependent synthetase/ligase" evidence="1">
    <location>
        <begin position="4"/>
        <end position="367"/>
    </location>
</feature>
<dbReference type="PATRIC" id="fig|360411.5.peg.976"/>
<dbReference type="InterPro" id="IPR010071">
    <property type="entry name" value="AA_adenyl_dom"/>
</dbReference>
<dbReference type="InterPro" id="IPR045851">
    <property type="entry name" value="AMP-bd_C_sf"/>
</dbReference>
<dbReference type="PANTHER" id="PTHR45527:SF1">
    <property type="entry name" value="FATTY ACID SYNTHASE"/>
    <property type="match status" value="1"/>
</dbReference>
<evidence type="ECO:0000259" key="2">
    <source>
        <dbReference type="Pfam" id="PF13193"/>
    </source>
</evidence>
<dbReference type="GO" id="GO:0005737">
    <property type="term" value="C:cytoplasm"/>
    <property type="evidence" value="ECO:0007669"/>
    <property type="project" value="TreeGrafter"/>
</dbReference>
<accession>A0A0P6XCU1</accession>
<dbReference type="GO" id="GO:0044550">
    <property type="term" value="P:secondary metabolite biosynthetic process"/>
    <property type="evidence" value="ECO:0007669"/>
    <property type="project" value="TreeGrafter"/>
</dbReference>
<dbReference type="AlphaFoldDB" id="A0A0P6XCU1"/>
<evidence type="ECO:0000313" key="3">
    <source>
        <dbReference type="EMBL" id="KPL78065.1"/>
    </source>
</evidence>
<gene>
    <name evidence="3" type="ORF">AC812_02090</name>
</gene>
<dbReference type="Pfam" id="PF13193">
    <property type="entry name" value="AMP-binding_C"/>
    <property type="match status" value="1"/>
</dbReference>
<reference evidence="3 4" key="1">
    <citation type="submission" date="2015-07" db="EMBL/GenBank/DDBJ databases">
        <title>Draft genome of Bellilinea caldifistulae DSM 17877.</title>
        <authorList>
            <person name="Hemp J."/>
            <person name="Ward L.M."/>
            <person name="Pace L.A."/>
            <person name="Fischer W.W."/>
        </authorList>
    </citation>
    <scope>NUCLEOTIDE SEQUENCE [LARGE SCALE GENOMIC DNA]</scope>
    <source>
        <strain evidence="3 4">GOMI-1</strain>
    </source>
</reference>
<dbReference type="SUPFAM" id="SSF56801">
    <property type="entry name" value="Acetyl-CoA synthetase-like"/>
    <property type="match status" value="1"/>
</dbReference>
<feature type="domain" description="AMP-binding enzyme C-terminal" evidence="2">
    <location>
        <begin position="426"/>
        <end position="501"/>
    </location>
</feature>
<dbReference type="Gene3D" id="3.30.300.30">
    <property type="match status" value="1"/>
</dbReference>
<evidence type="ECO:0000259" key="1">
    <source>
        <dbReference type="Pfam" id="PF00501"/>
    </source>
</evidence>
<organism evidence="3 4">
    <name type="scientific">Bellilinea caldifistulae</name>
    <dbReference type="NCBI Taxonomy" id="360411"/>
    <lineage>
        <taxon>Bacteria</taxon>
        <taxon>Bacillati</taxon>
        <taxon>Chloroflexota</taxon>
        <taxon>Anaerolineae</taxon>
        <taxon>Anaerolineales</taxon>
        <taxon>Anaerolineaceae</taxon>
        <taxon>Bellilinea</taxon>
    </lineage>
</organism>
<dbReference type="Proteomes" id="UP000050514">
    <property type="component" value="Unassembled WGS sequence"/>
</dbReference>
<dbReference type="NCBIfam" id="TIGR01733">
    <property type="entry name" value="AA-adenyl-dom"/>
    <property type="match status" value="1"/>
</dbReference>
<dbReference type="InterPro" id="IPR000873">
    <property type="entry name" value="AMP-dep_synth/lig_dom"/>
</dbReference>
<comment type="caution">
    <text evidence="3">The sequence shown here is derived from an EMBL/GenBank/DDBJ whole genome shotgun (WGS) entry which is preliminary data.</text>
</comment>
<dbReference type="GO" id="GO:0043041">
    <property type="term" value="P:amino acid activation for nonribosomal peptide biosynthetic process"/>
    <property type="evidence" value="ECO:0007669"/>
    <property type="project" value="TreeGrafter"/>
</dbReference>